<evidence type="ECO:0000313" key="4">
    <source>
        <dbReference type="Proteomes" id="UP000029647"/>
    </source>
</evidence>
<dbReference type="PROSITE" id="PS00166">
    <property type="entry name" value="ENOYL_COA_HYDRATASE"/>
    <property type="match status" value="1"/>
</dbReference>
<proteinExistence type="inferred from homology"/>
<dbReference type="SUPFAM" id="SSF52096">
    <property type="entry name" value="ClpP/crotonase"/>
    <property type="match status" value="1"/>
</dbReference>
<gene>
    <name evidence="3" type="ORF">JCM19275_907</name>
</gene>
<dbReference type="InterPro" id="IPR014748">
    <property type="entry name" value="Enoyl-CoA_hydra_C"/>
</dbReference>
<dbReference type="InterPro" id="IPR029045">
    <property type="entry name" value="ClpP/crotonase-like_dom_sf"/>
</dbReference>
<dbReference type="InterPro" id="IPR018376">
    <property type="entry name" value="Enoyl-CoA_hyd/isom_CS"/>
</dbReference>
<dbReference type="AlphaFoldDB" id="A0A090WF76"/>
<dbReference type="CDD" id="cd06558">
    <property type="entry name" value="crotonase-like"/>
    <property type="match status" value="1"/>
</dbReference>
<accession>A0A090WF76</accession>
<dbReference type="InterPro" id="IPR001753">
    <property type="entry name" value="Enoyl-CoA_hydra/iso"/>
</dbReference>
<keyword evidence="3" id="KW-0456">Lyase</keyword>
<protein>
    <submittedName>
        <fullName evidence="3">Enoyl-CoA hydratase</fullName>
        <ecNumber evidence="3">4.2.1.17</ecNumber>
    </submittedName>
</protein>
<dbReference type="Gene3D" id="1.10.12.10">
    <property type="entry name" value="Lyase 2-enoyl-coa Hydratase, Chain A, domain 2"/>
    <property type="match status" value="1"/>
</dbReference>
<evidence type="ECO:0000313" key="3">
    <source>
        <dbReference type="EMBL" id="GAL74868.1"/>
    </source>
</evidence>
<dbReference type="Gene3D" id="3.90.226.10">
    <property type="entry name" value="2-enoyl-CoA Hydratase, Chain A, domain 1"/>
    <property type="match status" value="1"/>
</dbReference>
<dbReference type="PANTHER" id="PTHR43459">
    <property type="entry name" value="ENOYL-COA HYDRATASE"/>
    <property type="match status" value="1"/>
</dbReference>
<dbReference type="EMBL" id="BBNT01000003">
    <property type="protein sequence ID" value="GAL74868.1"/>
    <property type="molecule type" value="Genomic_DNA"/>
</dbReference>
<name>A0A090WF76_NONUL</name>
<evidence type="ECO:0000256" key="1">
    <source>
        <dbReference type="ARBA" id="ARBA00005254"/>
    </source>
</evidence>
<dbReference type="Proteomes" id="UP000029647">
    <property type="component" value="Unassembled WGS sequence"/>
</dbReference>
<dbReference type="Pfam" id="PF00378">
    <property type="entry name" value="ECH_1"/>
    <property type="match status" value="1"/>
</dbReference>
<reference evidence="3 4" key="1">
    <citation type="journal article" date="2014" name="Genome Announc.">
        <title>Draft Genome Sequences of Marine Flavobacterium Nonlabens Strains NR17, NR24, NR27, NR32, NR33, and Ara13.</title>
        <authorList>
            <person name="Nakanishi M."/>
            <person name="Meirelles P."/>
            <person name="Suzuki R."/>
            <person name="Takatani N."/>
            <person name="Mino S."/>
            <person name="Suda W."/>
            <person name="Oshima K."/>
            <person name="Hattori M."/>
            <person name="Ohkuma M."/>
            <person name="Hosokawa M."/>
            <person name="Miyashita K."/>
            <person name="Thompson F.L."/>
            <person name="Niwa A."/>
            <person name="Sawabe T."/>
            <person name="Sawabe T."/>
        </authorList>
    </citation>
    <scope>NUCLEOTIDE SEQUENCE [LARGE SCALE GENOMIC DNA]</scope>
    <source>
        <strain evidence="4">JCM19275</strain>
    </source>
</reference>
<comment type="caution">
    <text evidence="3">The sequence shown here is derived from an EMBL/GenBank/DDBJ whole genome shotgun (WGS) entry which is preliminary data.</text>
</comment>
<evidence type="ECO:0000256" key="2">
    <source>
        <dbReference type="RuleBase" id="RU003707"/>
    </source>
</evidence>
<comment type="similarity">
    <text evidence="1 2">Belongs to the enoyl-CoA hydratase/isomerase family.</text>
</comment>
<organism evidence="3 4">
    <name type="scientific">Nonlabens ulvanivorans</name>
    <name type="common">Persicivirga ulvanivorans</name>
    <dbReference type="NCBI Taxonomy" id="906888"/>
    <lineage>
        <taxon>Bacteria</taxon>
        <taxon>Pseudomonadati</taxon>
        <taxon>Bacteroidota</taxon>
        <taxon>Flavobacteriia</taxon>
        <taxon>Flavobacteriales</taxon>
        <taxon>Flavobacteriaceae</taxon>
        <taxon>Nonlabens</taxon>
    </lineage>
</organism>
<dbReference type="PANTHER" id="PTHR43459:SF1">
    <property type="entry name" value="EG:BACN32G11.4 PROTEIN"/>
    <property type="match status" value="1"/>
</dbReference>
<dbReference type="EC" id="4.2.1.17" evidence="3"/>
<sequence>MFFTLSRKRKTQYLYKKTDFYMSTILLQVDNGVATITLNRPQVFNSFNREMAFAMQDALDQCASNDEVRSVMIVGEGKAFCAGQDIQEITDPELNPGFKAILDDHYNPIVLKIRNLEKPVVAAVNGVAAGAGANIALCCDVVIATESAAFIQAFSKIGLIPDSAGTFFLPRLIGFGKASAAMMLADKITAPEADQMGMIYKAVPDADFLATAQKTAQKLAALPTVALANTKKALNQSFYNTVEEQLTLESKLQIESASTEDYAEGVASFMEKRKPVFKGGK</sequence>
<dbReference type="GO" id="GO:0004300">
    <property type="term" value="F:enoyl-CoA hydratase activity"/>
    <property type="evidence" value="ECO:0007669"/>
    <property type="project" value="UniProtKB-EC"/>
</dbReference>